<protein>
    <submittedName>
        <fullName evidence="1">Uncharacterized protein</fullName>
    </submittedName>
</protein>
<dbReference type="Proteomes" id="UP000784294">
    <property type="component" value="Unassembled WGS sequence"/>
</dbReference>
<proteinExistence type="predicted"/>
<gene>
    <name evidence="1" type="ORF">PXEA_LOCUS20251</name>
</gene>
<keyword evidence="2" id="KW-1185">Reference proteome</keyword>
<organism evidence="1 2">
    <name type="scientific">Protopolystoma xenopodis</name>
    <dbReference type="NCBI Taxonomy" id="117903"/>
    <lineage>
        <taxon>Eukaryota</taxon>
        <taxon>Metazoa</taxon>
        <taxon>Spiralia</taxon>
        <taxon>Lophotrochozoa</taxon>
        <taxon>Platyhelminthes</taxon>
        <taxon>Monogenea</taxon>
        <taxon>Polyopisthocotylea</taxon>
        <taxon>Polystomatidea</taxon>
        <taxon>Polystomatidae</taxon>
        <taxon>Protopolystoma</taxon>
    </lineage>
</organism>
<dbReference type="AlphaFoldDB" id="A0A448X379"/>
<name>A0A448X379_9PLAT</name>
<evidence type="ECO:0000313" key="1">
    <source>
        <dbReference type="EMBL" id="VEL26811.1"/>
    </source>
</evidence>
<sequence length="50" mass="5200">MVELVLKLLSAATALRPDSTTLLSAQPPLGILILCRGPLFLPIPTSSASI</sequence>
<reference evidence="1" key="1">
    <citation type="submission" date="2018-11" db="EMBL/GenBank/DDBJ databases">
        <authorList>
            <consortium name="Pathogen Informatics"/>
        </authorList>
    </citation>
    <scope>NUCLEOTIDE SEQUENCE</scope>
</reference>
<comment type="caution">
    <text evidence="1">The sequence shown here is derived from an EMBL/GenBank/DDBJ whole genome shotgun (WGS) entry which is preliminary data.</text>
</comment>
<evidence type="ECO:0000313" key="2">
    <source>
        <dbReference type="Proteomes" id="UP000784294"/>
    </source>
</evidence>
<dbReference type="EMBL" id="CAAALY010082923">
    <property type="protein sequence ID" value="VEL26811.1"/>
    <property type="molecule type" value="Genomic_DNA"/>
</dbReference>
<accession>A0A448X379</accession>